<dbReference type="HOGENOM" id="CLU_1827090_0_0_1"/>
<evidence type="ECO:0000313" key="1">
    <source>
        <dbReference type="EMBL" id="EFO91012.1"/>
    </source>
</evidence>
<keyword evidence="2" id="KW-1185">Reference proteome</keyword>
<gene>
    <name evidence="1" type="ORF">CRE_25840</name>
</gene>
<proteinExistence type="predicted"/>
<name>E3NA93_CAERE</name>
<sequence>MSSNLVIFLILFVTSGSLASRSRPTITLQYANPPIYSSTNAEEFMEKWIVKNCPDLARKEDVNRMPADLEMTEEDCQRRAYAFSYVTCNHACRDYQALFNETCGEDRRQLSTYQMKKLCCNEPMTTTHHKRSTGDWSPFDF</sequence>
<organism evidence="2">
    <name type="scientific">Caenorhabditis remanei</name>
    <name type="common">Caenorhabditis vulgaris</name>
    <dbReference type="NCBI Taxonomy" id="31234"/>
    <lineage>
        <taxon>Eukaryota</taxon>
        <taxon>Metazoa</taxon>
        <taxon>Ecdysozoa</taxon>
        <taxon>Nematoda</taxon>
        <taxon>Chromadorea</taxon>
        <taxon>Rhabditida</taxon>
        <taxon>Rhabditina</taxon>
        <taxon>Rhabditomorpha</taxon>
        <taxon>Rhabditoidea</taxon>
        <taxon>Rhabditidae</taxon>
        <taxon>Peloderinae</taxon>
        <taxon>Caenorhabditis</taxon>
    </lineage>
</organism>
<protein>
    <submittedName>
        <fullName evidence="1">Uncharacterized protein</fullName>
    </submittedName>
</protein>
<evidence type="ECO:0000313" key="2">
    <source>
        <dbReference type="Proteomes" id="UP000008281"/>
    </source>
</evidence>
<dbReference type="AlphaFoldDB" id="E3NA93"/>
<reference evidence="1" key="1">
    <citation type="submission" date="2007-07" db="EMBL/GenBank/DDBJ databases">
        <title>PCAP assembly of the Caenorhabditis remanei genome.</title>
        <authorList>
            <consortium name="The Caenorhabditis remanei Sequencing Consortium"/>
            <person name="Wilson R.K."/>
        </authorList>
    </citation>
    <scope>NUCLEOTIDE SEQUENCE [LARGE SCALE GENOMIC DNA]</scope>
    <source>
        <strain evidence="1">PB4641</strain>
    </source>
</reference>
<dbReference type="Proteomes" id="UP000008281">
    <property type="component" value="Unassembled WGS sequence"/>
</dbReference>
<accession>E3NA93</accession>
<dbReference type="EMBL" id="DS268573">
    <property type="protein sequence ID" value="EFO91012.1"/>
    <property type="molecule type" value="Genomic_DNA"/>
</dbReference>